<dbReference type="SUPFAM" id="SSF52540">
    <property type="entry name" value="P-loop containing nucleoside triphosphate hydrolases"/>
    <property type="match status" value="1"/>
</dbReference>
<dbReference type="EMBL" id="VDUZ01000016">
    <property type="protein sequence ID" value="TXL74869.1"/>
    <property type="molecule type" value="Genomic_DNA"/>
</dbReference>
<dbReference type="OrthoDB" id="9780606at2"/>
<name>A0A5C8PLH4_9HYPH</name>
<dbReference type="RefSeq" id="WP_147847912.1">
    <property type="nucleotide sequence ID" value="NZ_VDUZ01000016.1"/>
</dbReference>
<sequence length="997" mass="108241">MVAAPRGVYTVPPDIGFVDALAHGLLEAYGADPLTFADALVLLPTRRAVRALREAFLRASDGRPLLLPRLRPIGDVDEDDESVTVTALGEASGESVAVPPAIEALQRDALLTRLVLAFRDSDGQPIATSMAQALGLARELGRLIDELWIEGVPFDRLTDVVAANFAEHWQHTLAFLRIVGEHWPAILAERGCIDAVDRRNRLLRLQAARWRAAPPHHPVIAAGSTGTQPATRELLTAVASLPSGCVVLPGLDQVLDDVSWHALDASHPQAGLRELLAALNLERAAVPVWPIVSVRAAPAQRLLSTIMRPAETSEGWSEGEPLDPAALEHVVRVDCTTTHHEAVVAALALREALETPRRTAALVTPDRDLARRVAIELQRWGITIDDSAGTELAQTPPGAFVRLLARALASSFAPVDLLALLKHPLAGFGLARAALLRATRRLDRQVLRGPKPDAGLAALLRRVADARITAPEDRVALEDLVGRLQTQVAQPLALGDTTPAAQWLDALAGVAETIATTDAVDGAQRLWRGDAGEALALAVLDWRRHLQDLPPMAAGDLPPLLDTLLAGAVVRPRHGAHPRLAILGPLEARLQHADLVVLGGLNEGTWPPAVDTGPWLNRPMRAALGLPQPERRVGLAAHDFAQAFGAPGVLITRAGRVGGAPTVPSRWLARLDALLGYRHDAPATRPAYLRRGDARVDWAEALDQPAAYAPWPQPQPRPPLQARPRELSVSGVEQWRRDPYGLYARRILRLEPLDPLEAKLGAADRGSALHAALEKFLARHPDALPADAVGQLLAIGEEELAELLKSPAERAFWWSRFERLAGWIVRQERARRAAGLRTLAHEVKGTLTIGRGDGAFTVTARADRIDLLPGDLWEIIDYKTGRVPQPRELEALFAPQLLLESAIARFGSVEAAAARPEAVELSYWQIHGRDEGGKIVVIKDSGALADRMLALLQQMVDRYDDVEKSYAPLPWPEFGPFFNDYRHLERVAEWSTEGDDT</sequence>
<dbReference type="InterPro" id="IPR014153">
    <property type="entry name" value="Ds_break_AddB"/>
</dbReference>
<accession>A0A5C8PLH4</accession>
<reference evidence="2 3" key="1">
    <citation type="submission" date="2019-06" db="EMBL/GenBank/DDBJ databases">
        <title>New taxonomy in bacterial strain CC-CFT640, isolated from vineyard.</title>
        <authorList>
            <person name="Lin S.-Y."/>
            <person name="Tsai C.-F."/>
            <person name="Young C.-C."/>
        </authorList>
    </citation>
    <scope>NUCLEOTIDE SEQUENCE [LARGE SCALE GENOMIC DNA]</scope>
    <source>
        <strain evidence="2 3">CC-CFT640</strain>
    </source>
</reference>
<dbReference type="AlphaFoldDB" id="A0A5C8PLH4"/>
<dbReference type="Gene3D" id="3.90.320.10">
    <property type="match status" value="1"/>
</dbReference>
<feature type="domain" description="PD-(D/E)XK endonuclease-like" evidence="1">
    <location>
        <begin position="726"/>
        <end position="958"/>
    </location>
</feature>
<dbReference type="InterPro" id="IPR011604">
    <property type="entry name" value="PDDEXK-like_dom_sf"/>
</dbReference>
<gene>
    <name evidence="2" type="primary">addB</name>
    <name evidence="2" type="ORF">FHP25_15780</name>
</gene>
<dbReference type="NCBIfam" id="TIGR02786">
    <property type="entry name" value="addB_alphas"/>
    <property type="match status" value="1"/>
</dbReference>
<organism evidence="2 3">
    <name type="scientific">Vineibacter terrae</name>
    <dbReference type="NCBI Taxonomy" id="2586908"/>
    <lineage>
        <taxon>Bacteria</taxon>
        <taxon>Pseudomonadati</taxon>
        <taxon>Pseudomonadota</taxon>
        <taxon>Alphaproteobacteria</taxon>
        <taxon>Hyphomicrobiales</taxon>
        <taxon>Vineibacter</taxon>
    </lineage>
</organism>
<evidence type="ECO:0000313" key="3">
    <source>
        <dbReference type="Proteomes" id="UP000321638"/>
    </source>
</evidence>
<evidence type="ECO:0000313" key="2">
    <source>
        <dbReference type="EMBL" id="TXL74869.1"/>
    </source>
</evidence>
<dbReference type="InterPro" id="IPR038726">
    <property type="entry name" value="PDDEXK_AddAB-type"/>
</dbReference>
<comment type="caution">
    <text evidence="2">The sequence shown here is derived from an EMBL/GenBank/DDBJ whole genome shotgun (WGS) entry which is preliminary data.</text>
</comment>
<keyword evidence="3" id="KW-1185">Reference proteome</keyword>
<dbReference type="Proteomes" id="UP000321638">
    <property type="component" value="Unassembled WGS sequence"/>
</dbReference>
<dbReference type="Pfam" id="PF12705">
    <property type="entry name" value="PDDEXK_1"/>
    <property type="match status" value="1"/>
</dbReference>
<protein>
    <submittedName>
        <fullName evidence="2">Double-strand break repair protein AddB</fullName>
    </submittedName>
</protein>
<dbReference type="InterPro" id="IPR027417">
    <property type="entry name" value="P-loop_NTPase"/>
</dbReference>
<evidence type="ECO:0000259" key="1">
    <source>
        <dbReference type="Pfam" id="PF12705"/>
    </source>
</evidence>
<proteinExistence type="predicted"/>